<dbReference type="Pfam" id="PF08325">
    <property type="entry name" value="WLM"/>
    <property type="match status" value="1"/>
</dbReference>
<comment type="caution">
    <text evidence="3">The sequence shown here is derived from an EMBL/GenBank/DDBJ whole genome shotgun (WGS) entry which is preliminary data.</text>
</comment>
<dbReference type="InterPro" id="IPR013536">
    <property type="entry name" value="WLM_dom"/>
</dbReference>
<feature type="compositionally biased region" description="Polar residues" evidence="1">
    <location>
        <begin position="1"/>
        <end position="18"/>
    </location>
</feature>
<feature type="compositionally biased region" description="Basic and acidic residues" evidence="1">
    <location>
        <begin position="356"/>
        <end position="367"/>
    </location>
</feature>
<feature type="region of interest" description="Disordered" evidence="1">
    <location>
        <begin position="1"/>
        <end position="28"/>
    </location>
</feature>
<dbReference type="GO" id="GO:0070628">
    <property type="term" value="F:proteasome binding"/>
    <property type="evidence" value="ECO:0007669"/>
    <property type="project" value="TreeGrafter"/>
</dbReference>
<dbReference type="Gene3D" id="3.10.20.90">
    <property type="entry name" value="Phosphatidylinositol 3-kinase Catalytic Subunit, Chain A, domain 1"/>
    <property type="match status" value="1"/>
</dbReference>
<protein>
    <submittedName>
        <fullName evidence="3">Putative zinc metalloproteinase</fullName>
    </submittedName>
</protein>
<dbReference type="AlphaFoldDB" id="A0A0G2G3Q6"/>
<reference evidence="3 4" key="2">
    <citation type="submission" date="2015-05" db="EMBL/GenBank/DDBJ databases">
        <authorList>
            <person name="Morales-Cruz A."/>
            <person name="Amrine K.C."/>
            <person name="Cantu D."/>
        </authorList>
    </citation>
    <scope>NUCLEOTIDE SEQUENCE [LARGE SCALE GENOMIC DNA]</scope>
    <source>
        <strain evidence="3">UCRPC4</strain>
    </source>
</reference>
<dbReference type="PROSITE" id="PS51397">
    <property type="entry name" value="WLM"/>
    <property type="match status" value="1"/>
</dbReference>
<evidence type="ECO:0000313" key="4">
    <source>
        <dbReference type="Proteomes" id="UP000053317"/>
    </source>
</evidence>
<keyword evidence="4" id="KW-1185">Reference proteome</keyword>
<organism evidence="3 4">
    <name type="scientific">Phaeomoniella chlamydospora</name>
    <name type="common">Phaeoacremonium chlamydosporum</name>
    <dbReference type="NCBI Taxonomy" id="158046"/>
    <lineage>
        <taxon>Eukaryota</taxon>
        <taxon>Fungi</taxon>
        <taxon>Dikarya</taxon>
        <taxon>Ascomycota</taxon>
        <taxon>Pezizomycotina</taxon>
        <taxon>Eurotiomycetes</taxon>
        <taxon>Chaetothyriomycetidae</taxon>
        <taxon>Phaeomoniellales</taxon>
        <taxon>Phaeomoniellaceae</taxon>
        <taxon>Phaeomoniella</taxon>
    </lineage>
</organism>
<dbReference type="OrthoDB" id="49605at2759"/>
<dbReference type="EMBL" id="LCWF01000121">
    <property type="protein sequence ID" value="KKY18458.1"/>
    <property type="molecule type" value="Genomic_DNA"/>
</dbReference>
<dbReference type="Proteomes" id="UP000053317">
    <property type="component" value="Unassembled WGS sequence"/>
</dbReference>
<dbReference type="PANTHER" id="PTHR47795">
    <property type="entry name" value="UBIQUITIN AND WLM DOMAIN-CONTAINING METALLOPROTEASE SPCC1442.07C"/>
    <property type="match status" value="1"/>
</dbReference>
<name>A0A0G2G3Q6_PHACM</name>
<evidence type="ECO:0000256" key="1">
    <source>
        <dbReference type="SAM" id="MobiDB-lite"/>
    </source>
</evidence>
<evidence type="ECO:0000259" key="2">
    <source>
        <dbReference type="PROSITE" id="PS51397"/>
    </source>
</evidence>
<feature type="region of interest" description="Disordered" evidence="1">
    <location>
        <begin position="279"/>
        <end position="367"/>
    </location>
</feature>
<gene>
    <name evidence="3" type="ORF">UCRPC4_g04927</name>
</gene>
<feature type="domain" description="WLM" evidence="2">
    <location>
        <begin position="146"/>
        <end position="342"/>
    </location>
</feature>
<reference evidence="3 4" key="1">
    <citation type="submission" date="2015-05" db="EMBL/GenBank/DDBJ databases">
        <title>Distinctive expansion of gene families associated with plant cell wall degradation and secondary metabolism in the genomes of grapevine trunk pathogens.</title>
        <authorList>
            <person name="Lawrence D.P."/>
            <person name="Travadon R."/>
            <person name="Rolshausen P.E."/>
            <person name="Baumgartner K."/>
        </authorList>
    </citation>
    <scope>NUCLEOTIDE SEQUENCE [LARGE SCALE GENOMIC DNA]</scope>
    <source>
        <strain evidence="3">UCRPC4</strain>
    </source>
</reference>
<sequence>MMGTTEPSPQTVDQPTESTAHDDSDTESVEEMKIDVAFHGKISTLQVPVDSTISYLSSLFSNILAIDPTKQKILITPKPGLLKHPFPDTPLVDVLTPKSKITLLGSTNKEIDTLNTAIASSRLLQLRGGSSALKTTTPSKYRDWRKIQEEAQYTFHMIHPLPYLPNPERSTRFLERLRDDPGVRAAMRTHKFSVPLLTEMNPAEHTTHDSKTLGLNRNKGEVIELRLRTDAYDGYRDYKVIRKTLCHELAHCVWSDHDRNFWDLTNQIEKEVERADWKHGGNRLTSDEIYNPDDTGEEGQFDHGGWTGGEFVLGSSEGTRPEENEGLSRREILAKAAINRMNNQKGNRGLGTGKRPSPDTDHAKEGL</sequence>
<feature type="compositionally biased region" description="Basic and acidic residues" evidence="1">
    <location>
        <begin position="319"/>
        <end position="333"/>
    </location>
</feature>
<feature type="compositionally biased region" description="Acidic residues" evidence="1">
    <location>
        <begin position="290"/>
        <end position="299"/>
    </location>
</feature>
<proteinExistence type="predicted"/>
<accession>A0A0G2G3Q6</accession>
<evidence type="ECO:0000313" key="3">
    <source>
        <dbReference type="EMBL" id="KKY18458.1"/>
    </source>
</evidence>
<dbReference type="PANTHER" id="PTHR47795:SF1">
    <property type="entry name" value="DNA-DEPENDENT METALLOPROTEASE WSS1 HOMOLOG 2"/>
    <property type="match status" value="1"/>
</dbReference>